<dbReference type="EMBL" id="JBHSBN010000022">
    <property type="protein sequence ID" value="MFC4109209.1"/>
    <property type="molecule type" value="Genomic_DNA"/>
</dbReference>
<reference evidence="4" key="1">
    <citation type="journal article" date="2019" name="Int. J. Syst. Evol. Microbiol.">
        <title>The Global Catalogue of Microorganisms (GCM) 10K type strain sequencing project: providing services to taxonomists for standard genome sequencing and annotation.</title>
        <authorList>
            <consortium name="The Broad Institute Genomics Platform"/>
            <consortium name="The Broad Institute Genome Sequencing Center for Infectious Disease"/>
            <person name="Wu L."/>
            <person name="Ma J."/>
        </authorList>
    </citation>
    <scope>NUCLEOTIDE SEQUENCE [LARGE SCALE GENOMIC DNA]</scope>
    <source>
        <strain evidence="4">2902at01</strain>
    </source>
</reference>
<comment type="caution">
    <text evidence="3">The sequence shown here is derived from an EMBL/GenBank/DDBJ whole genome shotgun (WGS) entry which is preliminary data.</text>
</comment>
<dbReference type="InterPro" id="IPR012312">
    <property type="entry name" value="Hemerythrin-like"/>
</dbReference>
<proteinExistence type="predicted"/>
<sequence>MTAVPLPPLPGATDEDADYRPGGRSAVEMLADEHDRIVRLGRELADPTTDPAHRRDLVEVLSATVTRHLSAEEQYLYPTVRVALPDGGTLADREIAADVELLRTLRDLAATTPDDPDFDGLAATVSEQLRRHVHAAATELFPPLRQIASDAELIRLGNRVEIAVEAAPTRPRPATPTTPPWNKVVEPALGMVDKVRDAVTRRRTYIEDLSTRPRSM</sequence>
<dbReference type="PANTHER" id="PTHR35585:SF1">
    <property type="entry name" value="HHE DOMAIN PROTEIN (AFU_ORTHOLOGUE AFUA_4G00730)"/>
    <property type="match status" value="1"/>
</dbReference>
<gene>
    <name evidence="3" type="ORF">ACFOX0_25170</name>
</gene>
<feature type="region of interest" description="Disordered" evidence="1">
    <location>
        <begin position="1"/>
        <end position="23"/>
    </location>
</feature>
<evidence type="ECO:0000259" key="2">
    <source>
        <dbReference type="Pfam" id="PF01814"/>
    </source>
</evidence>
<feature type="compositionally biased region" description="Pro residues" evidence="1">
    <location>
        <begin position="1"/>
        <end position="10"/>
    </location>
</feature>
<dbReference type="PANTHER" id="PTHR35585">
    <property type="entry name" value="HHE DOMAIN PROTEIN (AFU_ORTHOLOGUE AFUA_4G00730)"/>
    <property type="match status" value="1"/>
</dbReference>
<organism evidence="3 4">
    <name type="scientific">Micromonospora zhanjiangensis</name>
    <dbReference type="NCBI Taxonomy" id="1522057"/>
    <lineage>
        <taxon>Bacteria</taxon>
        <taxon>Bacillati</taxon>
        <taxon>Actinomycetota</taxon>
        <taxon>Actinomycetes</taxon>
        <taxon>Micromonosporales</taxon>
        <taxon>Micromonosporaceae</taxon>
        <taxon>Micromonospora</taxon>
    </lineage>
</organism>
<protein>
    <submittedName>
        <fullName evidence="3">Hemerythrin domain-containing protein</fullName>
    </submittedName>
</protein>
<evidence type="ECO:0000256" key="1">
    <source>
        <dbReference type="SAM" id="MobiDB-lite"/>
    </source>
</evidence>
<dbReference type="Gene3D" id="1.20.120.520">
    <property type="entry name" value="nmb1532 protein domain like"/>
    <property type="match status" value="1"/>
</dbReference>
<feature type="domain" description="Hemerythrin-like" evidence="2">
    <location>
        <begin position="26"/>
        <end position="142"/>
    </location>
</feature>
<dbReference type="Pfam" id="PF01814">
    <property type="entry name" value="Hemerythrin"/>
    <property type="match status" value="1"/>
</dbReference>
<evidence type="ECO:0000313" key="4">
    <source>
        <dbReference type="Proteomes" id="UP001595868"/>
    </source>
</evidence>
<keyword evidence="4" id="KW-1185">Reference proteome</keyword>
<dbReference type="RefSeq" id="WP_377550341.1">
    <property type="nucleotide sequence ID" value="NZ_JBHSBN010000022.1"/>
</dbReference>
<dbReference type="Proteomes" id="UP001595868">
    <property type="component" value="Unassembled WGS sequence"/>
</dbReference>
<name>A0ABV8KT05_9ACTN</name>
<evidence type="ECO:0000313" key="3">
    <source>
        <dbReference type="EMBL" id="MFC4109209.1"/>
    </source>
</evidence>
<accession>A0ABV8KT05</accession>